<dbReference type="InterPro" id="IPR024077">
    <property type="entry name" value="Neurolysin/TOP_dom2"/>
</dbReference>
<evidence type="ECO:0000256" key="4">
    <source>
        <dbReference type="ARBA" id="ARBA00022801"/>
    </source>
</evidence>
<keyword evidence="5 9" id="KW-0862">Zinc</keyword>
<sequence>MTSAPNPLLLGRGLPPYGQFTPEVIGVGMPELLGQLEASLARHEARLATLEAPTWEQVMEPLHHVEERLRWAWGVVNHLMGVCNSDALRHVYSQQQPAVVRFTNRLGQSRPLYNALRQLQQRRRDGGLLLDGAQQRILTAEIQAMELQGVGLEPEQRQAFNAASTRLAELSTRYSNHVLDATRTWSLLLRDPQEVDGLPGSLRELMAAAAREAGHGEATAAAGPWQLGLDLPRYGPFLRYCRHRRLREQAYRAHVSRASTGDTDNYPLLHEILTLRHQQAQRLGYPTWAQVSLVRKMAGSVEEIEKLVEDLRRPSRPAADRELEQLGRLAQEMGAPEGERLQPWDVSYWSEQLRRRRFDLDSEALRPWFPLEQVLEGLFDLCERLFAVRILAADGEVPTWHGDVRFFRVVDPEKNAPIAAFYLDPYARPGQKRGGAWMDECLVRQRNEDGRMVPPVAYLICNQTPPVNGAPSLMTFMDVRTLFHEFGHGLQHMLTTVDRPQAAGLNLVEDDAIELASQFMENWCYDRPTIMAMARHWQTGAPLPEAEFAKISAARTFMAGTAMLRQLSFAQGDVTLHAHWRPDGEESPEGTWRRIATALSAMPPIAEDATICSFEHLFAGGYAAGYYSYKWSEVLSADAFAAFEVVGLENEAAIRALGKRYRDTVLSLGGSRHAGAVFHAFRGREPSTEALLRHSGLVGEAGRGEKASALAYD</sequence>
<proteinExistence type="inferred from homology"/>
<dbReference type="Gene3D" id="1.10.1370.10">
    <property type="entry name" value="Neurolysin, domain 3"/>
    <property type="match status" value="1"/>
</dbReference>
<dbReference type="PANTHER" id="PTHR11804:SF83">
    <property type="entry name" value="LD37516P"/>
    <property type="match status" value="1"/>
</dbReference>
<keyword evidence="6 9" id="KW-0482">Metalloprotease</keyword>
<dbReference type="FunFam" id="3.40.390.10:FF:000009">
    <property type="entry name" value="Oligopeptidase A"/>
    <property type="match status" value="1"/>
</dbReference>
<dbReference type="SUPFAM" id="SSF55486">
    <property type="entry name" value="Metalloproteases ('zincins'), catalytic domain"/>
    <property type="match status" value="1"/>
</dbReference>
<dbReference type="Pfam" id="PF19310">
    <property type="entry name" value="TOP_N"/>
    <property type="match status" value="1"/>
</dbReference>
<dbReference type="GO" id="GO:0006518">
    <property type="term" value="P:peptide metabolic process"/>
    <property type="evidence" value="ECO:0007669"/>
    <property type="project" value="TreeGrafter"/>
</dbReference>
<dbReference type="Gene3D" id="3.40.390.10">
    <property type="entry name" value="Collagenase (Catalytic Domain)"/>
    <property type="match status" value="1"/>
</dbReference>
<name>A0A6B1F709_9SYNE</name>
<evidence type="ECO:0000256" key="8">
    <source>
        <dbReference type="ARBA" id="ARBA00026100"/>
    </source>
</evidence>
<dbReference type="GO" id="GO:0005829">
    <property type="term" value="C:cytosol"/>
    <property type="evidence" value="ECO:0007669"/>
    <property type="project" value="UniProtKB-ARBA"/>
</dbReference>
<dbReference type="InterPro" id="IPR045090">
    <property type="entry name" value="Pept_M3A_M3B"/>
</dbReference>
<dbReference type="CDD" id="cd06456">
    <property type="entry name" value="M3A_DCP"/>
    <property type="match status" value="1"/>
</dbReference>
<protein>
    <recommendedName>
        <fullName evidence="8">oligopeptidase A</fullName>
        <ecNumber evidence="8">3.4.24.70</ecNumber>
    </recommendedName>
</protein>
<dbReference type="InterPro" id="IPR024079">
    <property type="entry name" value="MetalloPept_cat_dom_sf"/>
</dbReference>
<keyword evidence="3 9" id="KW-0479">Metal-binding</keyword>
<evidence type="ECO:0000259" key="11">
    <source>
        <dbReference type="Pfam" id="PF19310"/>
    </source>
</evidence>
<comment type="catalytic activity">
    <reaction evidence="7">
        <text>Hydrolysis of oligopeptides, with broad specificity. Gly or Ala commonly occur as P1 or P1' residues, but more distant residues are also important, as is shown by the fact that Z-Gly-Pro-Gly-|-Gly-Pro-Ala is cleaved, but not Z-(Gly)(5).</text>
        <dbReference type="EC" id="3.4.24.70"/>
    </reaction>
</comment>
<gene>
    <name evidence="12" type="ORF">F4162_06200</name>
</gene>
<comment type="cofactor">
    <cofactor evidence="9">
        <name>Zn(2+)</name>
        <dbReference type="ChEBI" id="CHEBI:29105"/>
    </cofactor>
    <text evidence="9">Binds 1 zinc ion.</text>
</comment>
<dbReference type="GO" id="GO:0046872">
    <property type="term" value="F:metal ion binding"/>
    <property type="evidence" value="ECO:0007669"/>
    <property type="project" value="UniProtKB-UniRule"/>
</dbReference>
<dbReference type="AlphaFoldDB" id="A0A6B1F709"/>
<evidence type="ECO:0000313" key="12">
    <source>
        <dbReference type="EMBL" id="MYG38559.1"/>
    </source>
</evidence>
<evidence type="ECO:0000256" key="5">
    <source>
        <dbReference type="ARBA" id="ARBA00022833"/>
    </source>
</evidence>
<dbReference type="EMBL" id="VYDO01000201">
    <property type="protein sequence ID" value="MYG38559.1"/>
    <property type="molecule type" value="Genomic_DNA"/>
</dbReference>
<keyword evidence="2 9" id="KW-0645">Protease</keyword>
<keyword evidence="4 9" id="KW-0378">Hydrolase</keyword>
<dbReference type="Gene3D" id="1.10.1370.40">
    <property type="match status" value="1"/>
</dbReference>
<dbReference type="GO" id="GO:0004222">
    <property type="term" value="F:metalloendopeptidase activity"/>
    <property type="evidence" value="ECO:0007669"/>
    <property type="project" value="UniProtKB-EC"/>
</dbReference>
<dbReference type="EC" id="3.4.24.70" evidence="8"/>
<accession>A0A6B1F709</accession>
<evidence type="ECO:0000256" key="2">
    <source>
        <dbReference type="ARBA" id="ARBA00022670"/>
    </source>
</evidence>
<evidence type="ECO:0000256" key="1">
    <source>
        <dbReference type="ARBA" id="ARBA00006040"/>
    </source>
</evidence>
<evidence type="ECO:0000256" key="6">
    <source>
        <dbReference type="ARBA" id="ARBA00023049"/>
    </source>
</evidence>
<comment type="caution">
    <text evidence="12">The sequence shown here is derived from an EMBL/GenBank/DDBJ whole genome shotgun (WGS) entry which is preliminary data.</text>
</comment>
<evidence type="ECO:0000256" key="7">
    <source>
        <dbReference type="ARBA" id="ARBA00024603"/>
    </source>
</evidence>
<reference evidence="12" key="1">
    <citation type="submission" date="2019-09" db="EMBL/GenBank/DDBJ databases">
        <title>Characterisation of the sponge microbiome using genome-centric metagenomics.</title>
        <authorList>
            <person name="Engelberts J.P."/>
            <person name="Robbins S.J."/>
            <person name="De Goeij J.M."/>
            <person name="Aranda M."/>
            <person name="Bell S.C."/>
            <person name="Webster N.S."/>
        </authorList>
    </citation>
    <scope>NUCLEOTIDE SEQUENCE</scope>
    <source>
        <strain evidence="12">SB0676_bin_10</strain>
    </source>
</reference>
<evidence type="ECO:0000256" key="3">
    <source>
        <dbReference type="ARBA" id="ARBA00022723"/>
    </source>
</evidence>
<organism evidence="12">
    <name type="scientific">Synechococcus sp. SB0676_bin_10</name>
    <dbReference type="NCBI Taxonomy" id="2604869"/>
    <lineage>
        <taxon>Bacteria</taxon>
        <taxon>Bacillati</taxon>
        <taxon>Cyanobacteriota</taxon>
        <taxon>Cyanophyceae</taxon>
        <taxon>Synechococcales</taxon>
        <taxon>Synechococcaceae</taxon>
        <taxon>Synechococcus</taxon>
    </lineage>
</organism>
<dbReference type="InterPro" id="IPR001567">
    <property type="entry name" value="Pept_M3A_M3B_dom"/>
</dbReference>
<dbReference type="PANTHER" id="PTHR11804">
    <property type="entry name" value="PROTEASE M3 THIMET OLIGOPEPTIDASE-RELATED"/>
    <property type="match status" value="1"/>
</dbReference>
<evidence type="ECO:0000259" key="10">
    <source>
        <dbReference type="Pfam" id="PF01432"/>
    </source>
</evidence>
<evidence type="ECO:0000256" key="9">
    <source>
        <dbReference type="RuleBase" id="RU003435"/>
    </source>
</evidence>
<dbReference type="Pfam" id="PF01432">
    <property type="entry name" value="Peptidase_M3"/>
    <property type="match status" value="1"/>
</dbReference>
<comment type="similarity">
    <text evidence="1 9">Belongs to the peptidase M3 family.</text>
</comment>
<feature type="domain" description="Oligopeptidase A N-terminal" evidence="11">
    <location>
        <begin position="30"/>
        <end position="157"/>
    </location>
</feature>
<feature type="domain" description="Peptidase M3A/M3B catalytic" evidence="10">
    <location>
        <begin position="237"/>
        <end position="696"/>
    </location>
</feature>
<dbReference type="GO" id="GO:0006508">
    <property type="term" value="P:proteolysis"/>
    <property type="evidence" value="ECO:0007669"/>
    <property type="project" value="UniProtKB-KW"/>
</dbReference>
<dbReference type="InterPro" id="IPR045666">
    <property type="entry name" value="OpdA_N"/>
</dbReference>
<dbReference type="InterPro" id="IPR034005">
    <property type="entry name" value="M3A_DCP"/>
</dbReference>